<keyword evidence="2" id="KW-1185">Reference proteome</keyword>
<evidence type="ECO:0000313" key="1">
    <source>
        <dbReference type="EMBL" id="AMX83610.1"/>
    </source>
</evidence>
<dbReference type="Pfam" id="PF15525">
    <property type="entry name" value="DUF4652"/>
    <property type="match status" value="1"/>
</dbReference>
<dbReference type="Proteomes" id="UP000076226">
    <property type="component" value="Chromosome"/>
</dbReference>
<name>A0ABM6ABE6_9BACL</name>
<dbReference type="Gene3D" id="2.40.128.660">
    <property type="entry name" value="Uncharacterised protein PF15525, DUF4652"/>
    <property type="match status" value="1"/>
</dbReference>
<dbReference type="SUPFAM" id="SSF82171">
    <property type="entry name" value="DPP6 N-terminal domain-like"/>
    <property type="match status" value="1"/>
</dbReference>
<reference evidence="1 2" key="1">
    <citation type="submission" date="2016-02" db="EMBL/GenBank/DDBJ databases">
        <title>Complete genome sequence of Geobacillus subterraneus KCTC 3922T.</title>
        <authorList>
            <person name="Lee D.-W."/>
            <person name="Lee Y.-J."/>
            <person name="Lee S.-J."/>
            <person name="Park G.-S."/>
            <person name="Lee S.-J."/>
            <person name="Shin J.-H."/>
        </authorList>
    </citation>
    <scope>NUCLEOTIDE SEQUENCE [LARGE SCALE GENOMIC DNA]</scope>
    <source>
        <strain evidence="1 2">KCTC 3922</strain>
    </source>
</reference>
<gene>
    <name evidence="1" type="ORF">GS3922_07975</name>
</gene>
<dbReference type="EMBL" id="CP014342">
    <property type="protein sequence ID" value="AMX83610.1"/>
    <property type="molecule type" value="Genomic_DNA"/>
</dbReference>
<dbReference type="InterPro" id="IPR028102">
    <property type="entry name" value="DUF4652"/>
</dbReference>
<accession>A0ABM6ABE6</accession>
<sequence>MYKLKYDEIENKLIQIDPHGKETVIASEFPSKPVFSPNNQMAIYINPLEWECLGSLYLYNLQNGYIEEIISPDEDQNIPKYAIWIDNNNIAVIIGYGFGTVHVGGNVFIYHIPSAKLKKITSYPPEIQITKLTIKGEIMSLNGIKYIDEALNEFREYYDEIPLSQLF</sequence>
<organism evidence="1 2">
    <name type="scientific">Geobacillus subterraneus</name>
    <dbReference type="NCBI Taxonomy" id="129338"/>
    <lineage>
        <taxon>Bacteria</taxon>
        <taxon>Bacillati</taxon>
        <taxon>Bacillota</taxon>
        <taxon>Bacilli</taxon>
        <taxon>Bacillales</taxon>
        <taxon>Anoxybacillaceae</taxon>
        <taxon>Geobacillus</taxon>
    </lineage>
</organism>
<dbReference type="RefSeq" id="WP_063165903.1">
    <property type="nucleotide sequence ID" value="NZ_CP014342.1"/>
</dbReference>
<evidence type="ECO:0000313" key="2">
    <source>
        <dbReference type="Proteomes" id="UP000076226"/>
    </source>
</evidence>
<protein>
    <submittedName>
        <fullName evidence="1">Uncharacterized protein</fullName>
    </submittedName>
</protein>
<dbReference type="GeneID" id="32407724"/>
<proteinExistence type="predicted"/>